<keyword evidence="3" id="KW-1185">Reference proteome</keyword>
<protein>
    <submittedName>
        <fullName evidence="2">Uncharacterized protein</fullName>
    </submittedName>
</protein>
<evidence type="ECO:0000256" key="1">
    <source>
        <dbReference type="SAM" id="MobiDB-lite"/>
    </source>
</evidence>
<dbReference type="EMBL" id="BAAACA010000021">
    <property type="protein sequence ID" value="GAA0605396.1"/>
    <property type="molecule type" value="Genomic_DNA"/>
</dbReference>
<reference evidence="3" key="1">
    <citation type="journal article" date="2019" name="Int. J. Syst. Evol. Microbiol.">
        <title>The Global Catalogue of Microorganisms (GCM) 10K type strain sequencing project: providing services to taxonomists for standard genome sequencing and annotation.</title>
        <authorList>
            <consortium name="The Broad Institute Genomics Platform"/>
            <consortium name="The Broad Institute Genome Sequencing Center for Infectious Disease"/>
            <person name="Wu L."/>
            <person name="Ma J."/>
        </authorList>
    </citation>
    <scope>NUCLEOTIDE SEQUENCE [LARGE SCALE GENOMIC DNA]</scope>
    <source>
        <strain evidence="3">JCM 5067</strain>
    </source>
</reference>
<accession>A0ABP3RDV0</accession>
<sequence>MTVSEREAQPRRTQGVSMSELLASCAAANAVSTPPKRTEPDPAESPEPAGESGTRRDAA</sequence>
<evidence type="ECO:0000313" key="2">
    <source>
        <dbReference type="EMBL" id="GAA0605396.1"/>
    </source>
</evidence>
<feature type="region of interest" description="Disordered" evidence="1">
    <location>
        <begin position="1"/>
        <end position="20"/>
    </location>
</feature>
<comment type="caution">
    <text evidence="2">The sequence shown here is derived from an EMBL/GenBank/DDBJ whole genome shotgun (WGS) entry which is preliminary data.</text>
</comment>
<dbReference type="Proteomes" id="UP001500668">
    <property type="component" value="Unassembled WGS sequence"/>
</dbReference>
<organism evidence="2 3">
    <name type="scientific">Streptomyces crystallinus</name>
    <dbReference type="NCBI Taxonomy" id="68191"/>
    <lineage>
        <taxon>Bacteria</taxon>
        <taxon>Bacillati</taxon>
        <taxon>Actinomycetota</taxon>
        <taxon>Actinomycetes</taxon>
        <taxon>Kitasatosporales</taxon>
        <taxon>Streptomycetaceae</taxon>
        <taxon>Streptomyces</taxon>
    </lineage>
</organism>
<proteinExistence type="predicted"/>
<evidence type="ECO:0000313" key="3">
    <source>
        <dbReference type="Proteomes" id="UP001500668"/>
    </source>
</evidence>
<feature type="region of interest" description="Disordered" evidence="1">
    <location>
        <begin position="25"/>
        <end position="59"/>
    </location>
</feature>
<gene>
    <name evidence="2" type="ORF">GCM10010394_39070</name>
</gene>
<feature type="compositionally biased region" description="Basic and acidic residues" evidence="1">
    <location>
        <begin position="1"/>
        <end position="10"/>
    </location>
</feature>
<name>A0ABP3RDV0_9ACTN</name>